<protein>
    <submittedName>
        <fullName evidence="5">MarR family transcriptional regulator</fullName>
    </submittedName>
</protein>
<evidence type="ECO:0000259" key="4">
    <source>
        <dbReference type="PROSITE" id="PS50995"/>
    </source>
</evidence>
<dbReference type="Proteomes" id="UP000244162">
    <property type="component" value="Unassembled WGS sequence"/>
</dbReference>
<dbReference type="InterPro" id="IPR000835">
    <property type="entry name" value="HTH_MarR-typ"/>
</dbReference>
<name>A0A2T5FU00_9SPHN</name>
<evidence type="ECO:0000256" key="2">
    <source>
        <dbReference type="ARBA" id="ARBA00023125"/>
    </source>
</evidence>
<dbReference type="PROSITE" id="PS01117">
    <property type="entry name" value="HTH_MARR_1"/>
    <property type="match status" value="1"/>
</dbReference>
<dbReference type="PANTHER" id="PTHR33164:SF95">
    <property type="entry name" value="TRANSCRIPTIONAL REGULATOR"/>
    <property type="match status" value="1"/>
</dbReference>
<evidence type="ECO:0000256" key="3">
    <source>
        <dbReference type="ARBA" id="ARBA00023163"/>
    </source>
</evidence>
<keyword evidence="6" id="KW-1185">Reference proteome</keyword>
<dbReference type="Gene3D" id="1.10.10.10">
    <property type="entry name" value="Winged helix-like DNA-binding domain superfamily/Winged helix DNA-binding domain"/>
    <property type="match status" value="1"/>
</dbReference>
<dbReference type="PRINTS" id="PR00598">
    <property type="entry name" value="HTHMARR"/>
</dbReference>
<dbReference type="PROSITE" id="PS50995">
    <property type="entry name" value="HTH_MARR_2"/>
    <property type="match status" value="1"/>
</dbReference>
<keyword evidence="2" id="KW-0238">DNA-binding</keyword>
<feature type="domain" description="HTH marR-type" evidence="4">
    <location>
        <begin position="29"/>
        <end position="160"/>
    </location>
</feature>
<dbReference type="InterPro" id="IPR039422">
    <property type="entry name" value="MarR/SlyA-like"/>
</dbReference>
<keyword evidence="1" id="KW-0805">Transcription regulation</keyword>
<evidence type="ECO:0000313" key="6">
    <source>
        <dbReference type="Proteomes" id="UP000244162"/>
    </source>
</evidence>
<reference evidence="5 6" key="1">
    <citation type="submission" date="2017-09" db="EMBL/GenBank/DDBJ databases">
        <title>Sphingomonas panjinensis sp.nov., isolated from oil-contaminated soil.</title>
        <authorList>
            <person name="Wang L."/>
            <person name="Chen L."/>
        </authorList>
    </citation>
    <scope>NUCLEOTIDE SEQUENCE [LARGE SCALE GENOMIC DNA]</scope>
    <source>
        <strain evidence="5 6">FW-11</strain>
    </source>
</reference>
<gene>
    <name evidence="5" type="ORF">CLG96_16575</name>
</gene>
<evidence type="ECO:0000313" key="5">
    <source>
        <dbReference type="EMBL" id="PTQ07767.1"/>
    </source>
</evidence>
<keyword evidence="3" id="KW-0804">Transcription</keyword>
<organism evidence="5 6">
    <name type="scientific">Sphingomonas oleivorans</name>
    <dbReference type="NCBI Taxonomy" id="1735121"/>
    <lineage>
        <taxon>Bacteria</taxon>
        <taxon>Pseudomonadati</taxon>
        <taxon>Pseudomonadota</taxon>
        <taxon>Alphaproteobacteria</taxon>
        <taxon>Sphingomonadales</taxon>
        <taxon>Sphingomonadaceae</taxon>
        <taxon>Sphingomonas</taxon>
    </lineage>
</organism>
<evidence type="ECO:0000256" key="1">
    <source>
        <dbReference type="ARBA" id="ARBA00023015"/>
    </source>
</evidence>
<dbReference type="InterPro" id="IPR036390">
    <property type="entry name" value="WH_DNA-bd_sf"/>
</dbReference>
<dbReference type="AlphaFoldDB" id="A0A2T5FU00"/>
<dbReference type="SMART" id="SM00347">
    <property type="entry name" value="HTH_MARR"/>
    <property type="match status" value="1"/>
</dbReference>
<comment type="caution">
    <text evidence="5">The sequence shown here is derived from an EMBL/GenBank/DDBJ whole genome shotgun (WGS) entry which is preliminary data.</text>
</comment>
<dbReference type="SUPFAM" id="SSF46785">
    <property type="entry name" value="Winged helix' DNA-binding domain"/>
    <property type="match status" value="1"/>
</dbReference>
<dbReference type="OrthoDB" id="7859599at2"/>
<dbReference type="InterPro" id="IPR023187">
    <property type="entry name" value="Tscrpt_reg_MarR-type_CS"/>
</dbReference>
<dbReference type="GO" id="GO:0003677">
    <property type="term" value="F:DNA binding"/>
    <property type="evidence" value="ECO:0007669"/>
    <property type="project" value="UniProtKB-KW"/>
</dbReference>
<sequence>MSTNNHVLVEFADTHDGKEAEGLVDYRLEDQVGFLLRRAHQRASGIFSEHFRDSSVSPVQFAALVKIRDEGRVSQNQLGRLTHMDPATIMGVIKRLAARDLIRRYPDAGDRRRMMLGITSSGLKLVEEHVEMGRRVTEDTLAPLDPGERATFLELLAKLT</sequence>
<dbReference type="PANTHER" id="PTHR33164">
    <property type="entry name" value="TRANSCRIPTIONAL REGULATOR, MARR FAMILY"/>
    <property type="match status" value="1"/>
</dbReference>
<proteinExistence type="predicted"/>
<dbReference type="GO" id="GO:0003700">
    <property type="term" value="F:DNA-binding transcription factor activity"/>
    <property type="evidence" value="ECO:0007669"/>
    <property type="project" value="InterPro"/>
</dbReference>
<dbReference type="GO" id="GO:0006950">
    <property type="term" value="P:response to stress"/>
    <property type="evidence" value="ECO:0007669"/>
    <property type="project" value="TreeGrafter"/>
</dbReference>
<dbReference type="EMBL" id="NWBU01000017">
    <property type="protein sequence ID" value="PTQ07767.1"/>
    <property type="molecule type" value="Genomic_DNA"/>
</dbReference>
<dbReference type="InterPro" id="IPR036388">
    <property type="entry name" value="WH-like_DNA-bd_sf"/>
</dbReference>
<dbReference type="Pfam" id="PF01047">
    <property type="entry name" value="MarR"/>
    <property type="match status" value="1"/>
</dbReference>
<accession>A0A2T5FU00</accession>